<evidence type="ECO:0000313" key="2">
    <source>
        <dbReference type="EMBL" id="KAL1881442.1"/>
    </source>
</evidence>
<organism evidence="2 3">
    <name type="scientific">Phialemonium thermophilum</name>
    <dbReference type="NCBI Taxonomy" id="223376"/>
    <lineage>
        <taxon>Eukaryota</taxon>
        <taxon>Fungi</taxon>
        <taxon>Dikarya</taxon>
        <taxon>Ascomycota</taxon>
        <taxon>Pezizomycotina</taxon>
        <taxon>Sordariomycetes</taxon>
        <taxon>Sordariomycetidae</taxon>
        <taxon>Cephalothecales</taxon>
        <taxon>Cephalothecaceae</taxon>
        <taxon>Phialemonium</taxon>
    </lineage>
</organism>
<gene>
    <name evidence="2" type="ORF">VTK73DRAFT_3960</name>
</gene>
<evidence type="ECO:0000256" key="1">
    <source>
        <dbReference type="SAM" id="Phobius"/>
    </source>
</evidence>
<accession>A0ABR3Y0Y1</accession>
<reference evidence="2 3" key="1">
    <citation type="journal article" date="2024" name="Commun. Biol.">
        <title>Comparative genomic analysis of thermophilic fungi reveals convergent evolutionary adaptations and gene losses.</title>
        <authorList>
            <person name="Steindorff A.S."/>
            <person name="Aguilar-Pontes M.V."/>
            <person name="Robinson A.J."/>
            <person name="Andreopoulos B."/>
            <person name="LaButti K."/>
            <person name="Kuo A."/>
            <person name="Mondo S."/>
            <person name="Riley R."/>
            <person name="Otillar R."/>
            <person name="Haridas S."/>
            <person name="Lipzen A."/>
            <person name="Grimwood J."/>
            <person name="Schmutz J."/>
            <person name="Clum A."/>
            <person name="Reid I.D."/>
            <person name="Moisan M.C."/>
            <person name="Butler G."/>
            <person name="Nguyen T.T.M."/>
            <person name="Dewar K."/>
            <person name="Conant G."/>
            <person name="Drula E."/>
            <person name="Henrissat B."/>
            <person name="Hansel C."/>
            <person name="Singer S."/>
            <person name="Hutchinson M.I."/>
            <person name="de Vries R.P."/>
            <person name="Natvig D.O."/>
            <person name="Powell A.J."/>
            <person name="Tsang A."/>
            <person name="Grigoriev I.V."/>
        </authorList>
    </citation>
    <scope>NUCLEOTIDE SEQUENCE [LARGE SCALE GENOMIC DNA]</scope>
    <source>
        <strain evidence="2 3">ATCC 24622</strain>
    </source>
</reference>
<dbReference type="EMBL" id="JAZHXJ010000023">
    <property type="protein sequence ID" value="KAL1881442.1"/>
    <property type="molecule type" value="Genomic_DNA"/>
</dbReference>
<feature type="transmembrane region" description="Helical" evidence="1">
    <location>
        <begin position="44"/>
        <end position="69"/>
    </location>
</feature>
<evidence type="ECO:0000313" key="3">
    <source>
        <dbReference type="Proteomes" id="UP001586593"/>
    </source>
</evidence>
<sequence>MLPGCLGLLLKRDTQNYPRQYRPVYVGTPPQISSMLTLRTENSVTSAVILLCALLSLLVCNFCCFSIIFSRSHHWVLFLCGSIALR</sequence>
<keyword evidence="1" id="KW-1133">Transmembrane helix</keyword>
<comment type="caution">
    <text evidence="2">The sequence shown here is derived from an EMBL/GenBank/DDBJ whole genome shotgun (WGS) entry which is preliminary data.</text>
</comment>
<keyword evidence="1" id="KW-0472">Membrane</keyword>
<keyword evidence="1" id="KW-0812">Transmembrane</keyword>
<name>A0ABR3Y0Y1_9PEZI</name>
<keyword evidence="3" id="KW-1185">Reference proteome</keyword>
<proteinExistence type="predicted"/>
<protein>
    <submittedName>
        <fullName evidence="2">Uncharacterized protein</fullName>
    </submittedName>
</protein>
<dbReference type="Proteomes" id="UP001586593">
    <property type="component" value="Unassembled WGS sequence"/>
</dbReference>